<dbReference type="PANTHER" id="PTHR44591">
    <property type="entry name" value="STRESS RESPONSE REGULATOR PROTEIN 1"/>
    <property type="match status" value="1"/>
</dbReference>
<evidence type="ECO:0000256" key="3">
    <source>
        <dbReference type="ARBA" id="ARBA00023015"/>
    </source>
</evidence>
<dbReference type="STRING" id="29542.A6070_11755"/>
<organism evidence="8 9">
    <name type="scientific">Syntrophotalea acetylenica</name>
    <name type="common">Pelobacter acetylenicus</name>
    <dbReference type="NCBI Taxonomy" id="29542"/>
    <lineage>
        <taxon>Bacteria</taxon>
        <taxon>Pseudomonadati</taxon>
        <taxon>Thermodesulfobacteriota</taxon>
        <taxon>Desulfuromonadia</taxon>
        <taxon>Desulfuromonadales</taxon>
        <taxon>Syntrophotaleaceae</taxon>
        <taxon>Syntrophotalea</taxon>
    </lineage>
</organism>
<dbReference type="PROSITE" id="PS50110">
    <property type="entry name" value="RESPONSE_REGULATORY"/>
    <property type="match status" value="1"/>
</dbReference>
<evidence type="ECO:0000313" key="8">
    <source>
        <dbReference type="EMBL" id="APG24137.1"/>
    </source>
</evidence>
<dbReference type="OrthoDB" id="9790791at2"/>
<gene>
    <name evidence="8" type="ORF">A7E75_03130</name>
</gene>
<dbReference type="KEGG" id="pace:A6070_11755"/>
<proteinExistence type="predicted"/>
<dbReference type="PANTHER" id="PTHR44591:SF3">
    <property type="entry name" value="RESPONSE REGULATORY DOMAIN-CONTAINING PROTEIN"/>
    <property type="match status" value="1"/>
</dbReference>
<keyword evidence="5" id="KW-0804">Transcription</keyword>
<dbReference type="EMBL" id="CP015518">
    <property type="protein sequence ID" value="APG24137.1"/>
    <property type="molecule type" value="Genomic_DNA"/>
</dbReference>
<keyword evidence="9" id="KW-1185">Reference proteome</keyword>
<dbReference type="Pfam" id="PF00072">
    <property type="entry name" value="Response_reg"/>
    <property type="match status" value="1"/>
</dbReference>
<reference evidence="8 9" key="1">
    <citation type="journal article" date="2017" name="Genome Announc.">
        <title>Complete Genome Sequences of Two Acetylene-Fermenting Pelobacter acetylenicus Strains.</title>
        <authorList>
            <person name="Sutton J.M."/>
            <person name="Baesman S.M."/>
            <person name="Fierst J.L."/>
            <person name="Poret-Peterson A.T."/>
            <person name="Oremland R.S."/>
            <person name="Dunlap D.S."/>
            <person name="Akob D.M."/>
        </authorList>
    </citation>
    <scope>NUCLEOTIDE SEQUENCE [LARGE SCALE GENOMIC DNA]</scope>
    <source>
        <strain evidence="8 9">DSM 3247</strain>
    </source>
</reference>
<keyword evidence="4" id="KW-0238">DNA-binding</keyword>
<evidence type="ECO:0000256" key="4">
    <source>
        <dbReference type="ARBA" id="ARBA00023125"/>
    </source>
</evidence>
<dbReference type="SUPFAM" id="SSF52172">
    <property type="entry name" value="CheY-like"/>
    <property type="match status" value="1"/>
</dbReference>
<evidence type="ECO:0000256" key="1">
    <source>
        <dbReference type="ARBA" id="ARBA00022553"/>
    </source>
</evidence>
<evidence type="ECO:0000256" key="6">
    <source>
        <dbReference type="PROSITE-ProRule" id="PRU00169"/>
    </source>
</evidence>
<keyword evidence="1 6" id="KW-0597">Phosphoprotein</keyword>
<feature type="modified residue" description="4-aspartylphosphate" evidence="6">
    <location>
        <position position="52"/>
    </location>
</feature>
<dbReference type="RefSeq" id="WP_072285954.1">
    <property type="nucleotide sequence ID" value="NZ_CP015455.1"/>
</dbReference>
<dbReference type="GO" id="GO:0000160">
    <property type="term" value="P:phosphorelay signal transduction system"/>
    <property type="evidence" value="ECO:0007669"/>
    <property type="project" value="UniProtKB-KW"/>
</dbReference>
<evidence type="ECO:0000313" key="9">
    <source>
        <dbReference type="Proteomes" id="UP000182264"/>
    </source>
</evidence>
<dbReference type="InterPro" id="IPR001789">
    <property type="entry name" value="Sig_transdc_resp-reg_receiver"/>
</dbReference>
<accession>A0A1L3GDZ9</accession>
<dbReference type="AlphaFoldDB" id="A0A1L3GDZ9"/>
<dbReference type="Proteomes" id="UP000182264">
    <property type="component" value="Chromosome"/>
</dbReference>
<keyword evidence="3" id="KW-0805">Transcription regulation</keyword>
<evidence type="ECO:0000256" key="2">
    <source>
        <dbReference type="ARBA" id="ARBA00023012"/>
    </source>
</evidence>
<dbReference type="SMART" id="SM00448">
    <property type="entry name" value="REC"/>
    <property type="match status" value="1"/>
</dbReference>
<dbReference type="Gene3D" id="3.40.50.2300">
    <property type="match status" value="1"/>
</dbReference>
<evidence type="ECO:0000259" key="7">
    <source>
        <dbReference type="PROSITE" id="PS50110"/>
    </source>
</evidence>
<dbReference type="InterPro" id="IPR050595">
    <property type="entry name" value="Bact_response_regulator"/>
</dbReference>
<keyword evidence="2" id="KW-0902">Two-component regulatory system</keyword>
<dbReference type="GO" id="GO:0003677">
    <property type="term" value="F:DNA binding"/>
    <property type="evidence" value="ECO:0007669"/>
    <property type="project" value="UniProtKB-KW"/>
</dbReference>
<dbReference type="InterPro" id="IPR011006">
    <property type="entry name" value="CheY-like_superfamily"/>
</dbReference>
<feature type="domain" description="Response regulatory" evidence="7">
    <location>
        <begin position="3"/>
        <end position="120"/>
    </location>
</feature>
<protein>
    <recommendedName>
        <fullName evidence="7">Response regulatory domain-containing protein</fullName>
    </recommendedName>
</protein>
<sequence length="121" mass="13638">MKKILVVDDQPTIRQLLRITLETADREVLLAESGEHALEIARRTSPDLVIMDIMMPGGMDGFETIRSLRADVLLKKCPVLVLTAKDQKAERSRAEEMQVAGFLSKPFHLDELQAQVDRLIV</sequence>
<evidence type="ECO:0000256" key="5">
    <source>
        <dbReference type="ARBA" id="ARBA00023163"/>
    </source>
</evidence>
<dbReference type="FunFam" id="3.40.50.2300:FF:000001">
    <property type="entry name" value="DNA-binding response regulator PhoB"/>
    <property type="match status" value="1"/>
</dbReference>
<name>A0A1L3GDZ9_SYNAC</name>